<dbReference type="AlphaFoldDB" id="A0A2N0YZR5"/>
<organism evidence="1 2">
    <name type="scientific">Niallia nealsonii</name>
    <dbReference type="NCBI Taxonomy" id="115979"/>
    <lineage>
        <taxon>Bacteria</taxon>
        <taxon>Bacillati</taxon>
        <taxon>Bacillota</taxon>
        <taxon>Bacilli</taxon>
        <taxon>Bacillales</taxon>
        <taxon>Bacillaceae</taxon>
        <taxon>Niallia</taxon>
    </lineage>
</organism>
<dbReference type="EMBL" id="PISE01000035">
    <property type="protein sequence ID" value="PKG22739.1"/>
    <property type="molecule type" value="Genomic_DNA"/>
</dbReference>
<name>A0A2N0YZR5_9BACI</name>
<evidence type="ECO:0000313" key="1">
    <source>
        <dbReference type="EMBL" id="PKG22739.1"/>
    </source>
</evidence>
<protein>
    <submittedName>
        <fullName evidence="1">Uncharacterized protein</fullName>
    </submittedName>
</protein>
<dbReference type="RefSeq" id="WP_101178126.1">
    <property type="nucleotide sequence ID" value="NZ_PISE01000035.1"/>
</dbReference>
<reference evidence="1 2" key="1">
    <citation type="journal article" date="2003" name="Int. J. Syst. Evol. Microbiol.">
        <title>Bacillus nealsonii sp. nov., isolated from a spacecraft-assembly facility, whose spores are gamma-radiation resistant.</title>
        <authorList>
            <person name="Venkateswaran K."/>
            <person name="Kempf M."/>
            <person name="Chen F."/>
            <person name="Satomi M."/>
            <person name="Nicholson W."/>
            <person name="Kern R."/>
        </authorList>
    </citation>
    <scope>NUCLEOTIDE SEQUENCE [LARGE SCALE GENOMIC DNA]</scope>
    <source>
        <strain evidence="1 2">FO-92</strain>
    </source>
</reference>
<keyword evidence="2" id="KW-1185">Reference proteome</keyword>
<dbReference type="OrthoDB" id="2879638at2"/>
<comment type="caution">
    <text evidence="1">The sequence shown here is derived from an EMBL/GenBank/DDBJ whole genome shotgun (WGS) entry which is preliminary data.</text>
</comment>
<accession>A0A2N0YZR5</accession>
<gene>
    <name evidence="1" type="ORF">CWS01_15620</name>
</gene>
<evidence type="ECO:0000313" key="2">
    <source>
        <dbReference type="Proteomes" id="UP000233375"/>
    </source>
</evidence>
<dbReference type="Proteomes" id="UP000233375">
    <property type="component" value="Unassembled WGS sequence"/>
</dbReference>
<proteinExistence type="predicted"/>
<sequence length="86" mass="9737">MIEDKGLGNKKIKRVNVSLTNKVNYKLNRLATACNVRPTTLAGMLIETCLNDPQIVNRLQDIYNVHTPYKVIPVQNKGEIDFIIRG</sequence>